<keyword evidence="3" id="KW-0805">Transcription regulation</keyword>
<dbReference type="InterPro" id="IPR058031">
    <property type="entry name" value="AAA_lid_NorR"/>
</dbReference>
<evidence type="ECO:0000256" key="3">
    <source>
        <dbReference type="ARBA" id="ARBA00023015"/>
    </source>
</evidence>
<dbReference type="GO" id="GO:0005524">
    <property type="term" value="F:ATP binding"/>
    <property type="evidence" value="ECO:0007669"/>
    <property type="project" value="UniProtKB-KW"/>
</dbReference>
<dbReference type="PROSITE" id="PS50045">
    <property type="entry name" value="SIGMA54_INTERACT_4"/>
    <property type="match status" value="1"/>
</dbReference>
<dbReference type="PROSITE" id="PS00675">
    <property type="entry name" value="SIGMA54_INTERACT_1"/>
    <property type="match status" value="1"/>
</dbReference>
<feature type="domain" description="Sigma-54 factor interaction" evidence="6">
    <location>
        <begin position="153"/>
        <end position="381"/>
    </location>
</feature>
<dbReference type="SUPFAM" id="SSF52172">
    <property type="entry name" value="CheY-like"/>
    <property type="match status" value="1"/>
</dbReference>
<reference evidence="8 9" key="1">
    <citation type="submission" date="2009-01" db="EMBL/GenBank/DDBJ databases">
        <title>Complete sequence of Geobacter sp. FRC-32.</title>
        <authorList>
            <consortium name="US DOE Joint Genome Institute"/>
            <person name="Lucas S."/>
            <person name="Copeland A."/>
            <person name="Lapidus A."/>
            <person name="Glavina del Rio T."/>
            <person name="Dalin E."/>
            <person name="Tice H."/>
            <person name="Bruce D."/>
            <person name="Goodwin L."/>
            <person name="Pitluck S."/>
            <person name="Saunders E."/>
            <person name="Brettin T."/>
            <person name="Detter J.C."/>
            <person name="Han C."/>
            <person name="Larimer F."/>
            <person name="Land M."/>
            <person name="Hauser L."/>
            <person name="Kyrpides N."/>
            <person name="Ovchinnikova G."/>
            <person name="Kostka J."/>
            <person name="Richardson P."/>
        </authorList>
    </citation>
    <scope>NUCLEOTIDE SEQUENCE [LARGE SCALE GENOMIC DNA]</scope>
    <source>
        <strain evidence="9">DSM 22248 / JCM 15807 / FRC-32</strain>
    </source>
</reference>
<dbReference type="AlphaFoldDB" id="B9M710"/>
<sequence>MTVPGKFPILLVDDEEEMLFIHSVMFRGAGFSEVTTLSDSRKVLPLLEERSVALIVLDLYMPFLGGFELLKEIKDRFPQIPVIIMSAANQIELAVECMKTGAFDYFVKPAEKSRLLASVNRALELHSLRDEVSLLTRHFFSDRLDREEVFASIITRNPAMRRIFRYMEAVAASDQPVLVTGETGVGKEMVVRALHDASHRKGQFIAVNVAGLDDQAFSDTLFGHTRGAFTGADQAREGLVTKAAGGTLFLDEIGDLQLPSQIKLLRLLQEREYYPLGSDNAKKSDSRIVVATNRDLKQMMEGNSFRSDLYYRLKTHRIQVPPLRDRLEDMPLLVNHFLDEAAAAMGKSRPVPPVELNGYLAAYSFPGNIRELKGLIFDAVASHQQGVLSLETFRKAIGNDHTPHGPEPVDYFKHCSGAAGERMPTLKEAEEALIAHALKAACGNQGIAAAHLGISRQALNKRLCRRGENPPD</sequence>
<organism evidence="8 9">
    <name type="scientific">Geotalea daltonii (strain DSM 22248 / JCM 15807 / FRC-32)</name>
    <name type="common">Geobacter daltonii</name>
    <dbReference type="NCBI Taxonomy" id="316067"/>
    <lineage>
        <taxon>Bacteria</taxon>
        <taxon>Pseudomonadati</taxon>
        <taxon>Thermodesulfobacteriota</taxon>
        <taxon>Desulfuromonadia</taxon>
        <taxon>Geobacterales</taxon>
        <taxon>Geobacteraceae</taxon>
        <taxon>Geotalea</taxon>
    </lineage>
</organism>
<keyword evidence="5" id="KW-0597">Phosphoprotein</keyword>
<evidence type="ECO:0000256" key="2">
    <source>
        <dbReference type="ARBA" id="ARBA00022840"/>
    </source>
</evidence>
<accession>B9M710</accession>
<dbReference type="KEGG" id="geo:Geob_3692"/>
<dbReference type="STRING" id="316067.Geob_3692"/>
<dbReference type="HOGENOM" id="CLU_000445_0_6_7"/>
<dbReference type="PROSITE" id="PS50110">
    <property type="entry name" value="RESPONSE_REGULATORY"/>
    <property type="match status" value="1"/>
</dbReference>
<dbReference type="SUPFAM" id="SSF52540">
    <property type="entry name" value="P-loop containing nucleoside triphosphate hydrolases"/>
    <property type="match status" value="1"/>
</dbReference>
<dbReference type="OrthoDB" id="9814761at2"/>
<keyword evidence="2" id="KW-0067">ATP-binding</keyword>
<feature type="modified residue" description="4-aspartylphosphate" evidence="5">
    <location>
        <position position="58"/>
    </location>
</feature>
<dbReference type="GO" id="GO:0000160">
    <property type="term" value="P:phosphorelay signal transduction system"/>
    <property type="evidence" value="ECO:0007669"/>
    <property type="project" value="InterPro"/>
</dbReference>
<dbReference type="InterPro" id="IPR002197">
    <property type="entry name" value="HTH_Fis"/>
</dbReference>
<keyword evidence="4" id="KW-0804">Transcription</keyword>
<dbReference type="EMBL" id="CP001390">
    <property type="protein sequence ID" value="ACM22031.1"/>
    <property type="molecule type" value="Genomic_DNA"/>
</dbReference>
<keyword evidence="1" id="KW-0547">Nucleotide-binding</keyword>
<dbReference type="Pfam" id="PF02954">
    <property type="entry name" value="HTH_8"/>
    <property type="match status" value="1"/>
</dbReference>
<dbReference type="Proteomes" id="UP000007721">
    <property type="component" value="Chromosome"/>
</dbReference>
<dbReference type="PANTHER" id="PTHR32071">
    <property type="entry name" value="TRANSCRIPTIONAL REGULATORY PROTEIN"/>
    <property type="match status" value="1"/>
</dbReference>
<evidence type="ECO:0000256" key="1">
    <source>
        <dbReference type="ARBA" id="ARBA00022741"/>
    </source>
</evidence>
<gene>
    <name evidence="8" type="ordered locus">Geob_3692</name>
</gene>
<feature type="domain" description="Response regulatory" evidence="7">
    <location>
        <begin position="8"/>
        <end position="123"/>
    </location>
</feature>
<dbReference type="Gene3D" id="3.40.50.300">
    <property type="entry name" value="P-loop containing nucleotide triphosphate hydrolases"/>
    <property type="match status" value="1"/>
</dbReference>
<dbReference type="SMART" id="SM00448">
    <property type="entry name" value="REC"/>
    <property type="match status" value="1"/>
</dbReference>
<name>B9M710_GEODF</name>
<dbReference type="InterPro" id="IPR001789">
    <property type="entry name" value="Sig_transdc_resp-reg_receiver"/>
</dbReference>
<dbReference type="InterPro" id="IPR027417">
    <property type="entry name" value="P-loop_NTPase"/>
</dbReference>
<dbReference type="Gene3D" id="1.10.8.60">
    <property type="match status" value="1"/>
</dbReference>
<evidence type="ECO:0000259" key="7">
    <source>
        <dbReference type="PROSITE" id="PS50110"/>
    </source>
</evidence>
<dbReference type="FunFam" id="3.40.50.300:FF:000006">
    <property type="entry name" value="DNA-binding transcriptional regulator NtrC"/>
    <property type="match status" value="1"/>
</dbReference>
<dbReference type="Gene3D" id="1.10.10.60">
    <property type="entry name" value="Homeodomain-like"/>
    <property type="match status" value="1"/>
</dbReference>
<proteinExistence type="predicted"/>
<dbReference type="InterPro" id="IPR002078">
    <property type="entry name" value="Sigma_54_int"/>
</dbReference>
<dbReference type="eggNOG" id="COG2204">
    <property type="taxonomic scope" value="Bacteria"/>
</dbReference>
<dbReference type="GO" id="GO:0006355">
    <property type="term" value="P:regulation of DNA-templated transcription"/>
    <property type="evidence" value="ECO:0007669"/>
    <property type="project" value="InterPro"/>
</dbReference>
<dbReference type="GO" id="GO:0043565">
    <property type="term" value="F:sequence-specific DNA binding"/>
    <property type="evidence" value="ECO:0007669"/>
    <property type="project" value="InterPro"/>
</dbReference>
<keyword evidence="9" id="KW-1185">Reference proteome</keyword>
<dbReference type="Pfam" id="PF00072">
    <property type="entry name" value="Response_reg"/>
    <property type="match status" value="1"/>
</dbReference>
<protein>
    <submittedName>
        <fullName evidence="8">Sigma-54-dependent transcriptional response regulator</fullName>
    </submittedName>
</protein>
<evidence type="ECO:0000313" key="8">
    <source>
        <dbReference type="EMBL" id="ACM22031.1"/>
    </source>
</evidence>
<dbReference type="InterPro" id="IPR009057">
    <property type="entry name" value="Homeodomain-like_sf"/>
</dbReference>
<dbReference type="InterPro" id="IPR025662">
    <property type="entry name" value="Sigma_54_int_dom_ATP-bd_1"/>
</dbReference>
<dbReference type="CDD" id="cd00009">
    <property type="entry name" value="AAA"/>
    <property type="match status" value="1"/>
</dbReference>
<dbReference type="Gene3D" id="3.40.50.2300">
    <property type="match status" value="1"/>
</dbReference>
<dbReference type="InterPro" id="IPR011006">
    <property type="entry name" value="CheY-like_superfamily"/>
</dbReference>
<dbReference type="InterPro" id="IPR025943">
    <property type="entry name" value="Sigma_54_int_dom_ATP-bd_2"/>
</dbReference>
<dbReference type="InterPro" id="IPR003593">
    <property type="entry name" value="AAA+_ATPase"/>
</dbReference>
<evidence type="ECO:0000256" key="5">
    <source>
        <dbReference type="PROSITE-ProRule" id="PRU00169"/>
    </source>
</evidence>
<dbReference type="Pfam" id="PF25601">
    <property type="entry name" value="AAA_lid_14"/>
    <property type="match status" value="1"/>
</dbReference>
<evidence type="ECO:0000259" key="6">
    <source>
        <dbReference type="PROSITE" id="PS50045"/>
    </source>
</evidence>
<evidence type="ECO:0000313" key="9">
    <source>
        <dbReference type="Proteomes" id="UP000007721"/>
    </source>
</evidence>
<dbReference type="PROSITE" id="PS00676">
    <property type="entry name" value="SIGMA54_INTERACT_2"/>
    <property type="match status" value="1"/>
</dbReference>
<dbReference type="SMART" id="SM00382">
    <property type="entry name" value="AAA"/>
    <property type="match status" value="1"/>
</dbReference>
<dbReference type="RefSeq" id="WP_012648757.1">
    <property type="nucleotide sequence ID" value="NC_011979.1"/>
</dbReference>
<evidence type="ECO:0000256" key="4">
    <source>
        <dbReference type="ARBA" id="ARBA00023163"/>
    </source>
</evidence>
<dbReference type="Pfam" id="PF00158">
    <property type="entry name" value="Sigma54_activat"/>
    <property type="match status" value="1"/>
</dbReference>
<dbReference type="PANTHER" id="PTHR32071:SF13">
    <property type="entry name" value="RESPONSE REGULATOR HSFA"/>
    <property type="match status" value="1"/>
</dbReference>
<dbReference type="SUPFAM" id="SSF46689">
    <property type="entry name" value="Homeodomain-like"/>
    <property type="match status" value="1"/>
</dbReference>